<feature type="transmembrane region" description="Helical" evidence="11">
    <location>
        <begin position="115"/>
        <end position="135"/>
    </location>
</feature>
<feature type="transmembrane region" description="Helical" evidence="11">
    <location>
        <begin position="255"/>
        <end position="277"/>
    </location>
</feature>
<dbReference type="OrthoDB" id="5970495at2759"/>
<evidence type="ECO:0000313" key="13">
    <source>
        <dbReference type="Proteomes" id="UP000275408"/>
    </source>
</evidence>
<evidence type="ECO:0000256" key="11">
    <source>
        <dbReference type="SAM" id="Phobius"/>
    </source>
</evidence>
<feature type="transmembrane region" description="Helical" evidence="11">
    <location>
        <begin position="187"/>
        <end position="209"/>
    </location>
</feature>
<proteinExistence type="inferred from homology"/>
<evidence type="ECO:0000256" key="4">
    <source>
        <dbReference type="ARBA" id="ARBA00022692"/>
    </source>
</evidence>
<comment type="similarity">
    <text evidence="3">Belongs to the TMEM163 family.</text>
</comment>
<comment type="subcellular location">
    <subcellularLocation>
        <location evidence="2">Cytoplasmic vesicle</location>
        <location evidence="2">Secretory vesicle</location>
        <location evidence="2">Synaptic vesicle membrane</location>
        <topology evidence="2">Multi-pass membrane protein</topology>
    </subcellularLocation>
    <subcellularLocation>
        <location evidence="1">Early endosome membrane</location>
    </subcellularLocation>
</comment>
<keyword evidence="8" id="KW-0770">Synapse</keyword>
<evidence type="ECO:0000256" key="10">
    <source>
        <dbReference type="ARBA" id="ARBA00023329"/>
    </source>
</evidence>
<dbReference type="Proteomes" id="UP000275408">
    <property type="component" value="Unassembled WGS sequence"/>
</dbReference>
<evidence type="ECO:0000256" key="8">
    <source>
        <dbReference type="ARBA" id="ARBA00023018"/>
    </source>
</evidence>
<keyword evidence="9 11" id="KW-0472">Membrane</keyword>
<dbReference type="GO" id="GO:0031901">
    <property type="term" value="C:early endosome membrane"/>
    <property type="evidence" value="ECO:0007669"/>
    <property type="project" value="UniProtKB-SubCell"/>
</dbReference>
<dbReference type="EMBL" id="RCHS01000537">
    <property type="protein sequence ID" value="RMX58242.1"/>
    <property type="molecule type" value="Genomic_DNA"/>
</dbReference>
<dbReference type="PANTHER" id="PTHR31937:SF2">
    <property type="entry name" value="TRANSMEMBRANE PROTEIN 163"/>
    <property type="match status" value="1"/>
</dbReference>
<evidence type="ECO:0000256" key="9">
    <source>
        <dbReference type="ARBA" id="ARBA00023136"/>
    </source>
</evidence>
<feature type="transmembrane region" description="Helical" evidence="11">
    <location>
        <begin position="85"/>
        <end position="109"/>
    </location>
</feature>
<protein>
    <submittedName>
        <fullName evidence="12">Uncharacterized protein</fullName>
    </submittedName>
</protein>
<name>A0A3M6UX45_POCDA</name>
<keyword evidence="7 11" id="KW-1133">Transmembrane helix</keyword>
<evidence type="ECO:0000256" key="1">
    <source>
        <dbReference type="ARBA" id="ARBA00004146"/>
    </source>
</evidence>
<evidence type="ECO:0000256" key="6">
    <source>
        <dbReference type="ARBA" id="ARBA00022833"/>
    </source>
</evidence>
<feature type="transmembrane region" description="Helical" evidence="11">
    <location>
        <begin position="155"/>
        <end position="175"/>
    </location>
</feature>
<dbReference type="InterPro" id="IPR026765">
    <property type="entry name" value="Tmem163"/>
</dbReference>
<dbReference type="SUPFAM" id="SSF161111">
    <property type="entry name" value="Cation efflux protein transmembrane domain-like"/>
    <property type="match status" value="1"/>
</dbReference>
<keyword evidence="13" id="KW-1185">Reference proteome</keyword>
<keyword evidence="5" id="KW-0967">Endosome</keyword>
<evidence type="ECO:0000313" key="12">
    <source>
        <dbReference type="EMBL" id="RMX58242.1"/>
    </source>
</evidence>
<gene>
    <name evidence="12" type="ORF">pdam_00000123</name>
</gene>
<feature type="transmembrane region" description="Helical" evidence="11">
    <location>
        <begin position="216"/>
        <end position="235"/>
    </location>
</feature>
<dbReference type="Gene3D" id="1.20.1510.10">
    <property type="entry name" value="Cation efflux protein transmembrane domain"/>
    <property type="match status" value="1"/>
</dbReference>
<organism evidence="12 13">
    <name type="scientific">Pocillopora damicornis</name>
    <name type="common">Cauliflower coral</name>
    <name type="synonym">Millepora damicornis</name>
    <dbReference type="NCBI Taxonomy" id="46731"/>
    <lineage>
        <taxon>Eukaryota</taxon>
        <taxon>Metazoa</taxon>
        <taxon>Cnidaria</taxon>
        <taxon>Anthozoa</taxon>
        <taxon>Hexacorallia</taxon>
        <taxon>Scleractinia</taxon>
        <taxon>Astrocoeniina</taxon>
        <taxon>Pocilloporidae</taxon>
        <taxon>Pocillopora</taxon>
    </lineage>
</organism>
<dbReference type="GO" id="GO:0030672">
    <property type="term" value="C:synaptic vesicle membrane"/>
    <property type="evidence" value="ECO:0007669"/>
    <property type="project" value="UniProtKB-SubCell"/>
</dbReference>
<accession>A0A3M6UX45</accession>
<evidence type="ECO:0000256" key="5">
    <source>
        <dbReference type="ARBA" id="ARBA00022753"/>
    </source>
</evidence>
<dbReference type="PANTHER" id="PTHR31937">
    <property type="entry name" value="TRANSMEMBRANE PROTEIN 163"/>
    <property type="match status" value="1"/>
</dbReference>
<evidence type="ECO:0000256" key="3">
    <source>
        <dbReference type="ARBA" id="ARBA00008731"/>
    </source>
</evidence>
<keyword evidence="6" id="KW-0862">Zinc</keyword>
<reference evidence="12 13" key="1">
    <citation type="journal article" date="2018" name="Sci. Rep.">
        <title>Comparative analysis of the Pocillopora damicornis genome highlights role of immune system in coral evolution.</title>
        <authorList>
            <person name="Cunning R."/>
            <person name="Bay R.A."/>
            <person name="Gillette P."/>
            <person name="Baker A.C."/>
            <person name="Traylor-Knowles N."/>
        </authorList>
    </citation>
    <scope>NUCLEOTIDE SEQUENCE [LARGE SCALE GENOMIC DNA]</scope>
    <source>
        <strain evidence="12">RSMAS</strain>
        <tissue evidence="12">Whole animal</tissue>
    </source>
</reference>
<evidence type="ECO:0000256" key="7">
    <source>
        <dbReference type="ARBA" id="ARBA00022989"/>
    </source>
</evidence>
<dbReference type="AlphaFoldDB" id="A0A3M6UX45"/>
<evidence type="ECO:0000256" key="2">
    <source>
        <dbReference type="ARBA" id="ARBA00004644"/>
    </source>
</evidence>
<keyword evidence="4 11" id="KW-0812">Transmembrane</keyword>
<sequence>MNSSPQEIIMAQLKSSTQVANSSAQSFSPLSSPQLGMRLTAEFNPGENDSVFEKSPCISFDDEHREESKPQTILQVRERQKWRKMALAVTMTRLLVSVIFAGASFFLSATMNSSSVLATALDTTLTVLTCFVLAWRFHEETNAKIAPKKEKHGSIAFGIAFIVDALIVIAVSVKHLTDKTKPDGASIMWPCLLAFCFVYCLLAGAEFWISSKLKSSILIALSIDDGLTGGFMFALSVNEFIECKLPNLWYLDHSAAIAVSLMLLYCGIKILVEIFVYKKLPFQIFNS</sequence>
<comment type="caution">
    <text evidence="12">The sequence shown here is derived from an EMBL/GenBank/DDBJ whole genome shotgun (WGS) entry which is preliminary data.</text>
</comment>
<dbReference type="InterPro" id="IPR027469">
    <property type="entry name" value="Cation_efflux_TMD_sf"/>
</dbReference>
<keyword evidence="10" id="KW-0968">Cytoplasmic vesicle</keyword>